<dbReference type="EMBL" id="RJJR01000004">
    <property type="protein sequence ID" value="RNI38035.1"/>
    <property type="molecule type" value="Genomic_DNA"/>
</dbReference>
<name>A0A3M9NKN8_9BACT</name>
<reference evidence="2 3" key="1">
    <citation type="submission" date="2018-11" db="EMBL/GenBank/DDBJ databases">
        <title>Draft genome sequence of Ferruginibacter sp. BO-59.</title>
        <authorList>
            <person name="Im W.T."/>
        </authorList>
    </citation>
    <scope>NUCLEOTIDE SEQUENCE [LARGE SCALE GENOMIC DNA]</scope>
    <source>
        <strain evidence="2 3">BO-59</strain>
    </source>
</reference>
<evidence type="ECO:0000313" key="2">
    <source>
        <dbReference type="EMBL" id="RNI38035.1"/>
    </source>
</evidence>
<comment type="caution">
    <text evidence="2">The sequence shown here is derived from an EMBL/GenBank/DDBJ whole genome shotgun (WGS) entry which is preliminary data.</text>
</comment>
<keyword evidence="3" id="KW-1185">Reference proteome</keyword>
<organism evidence="2 3">
    <name type="scientific">Hanamia caeni</name>
    <dbReference type="NCBI Taxonomy" id="2294116"/>
    <lineage>
        <taxon>Bacteria</taxon>
        <taxon>Pseudomonadati</taxon>
        <taxon>Bacteroidota</taxon>
        <taxon>Chitinophagia</taxon>
        <taxon>Chitinophagales</taxon>
        <taxon>Chitinophagaceae</taxon>
        <taxon>Hanamia</taxon>
    </lineage>
</organism>
<gene>
    <name evidence="2" type="ORF">EFY79_07330</name>
</gene>
<evidence type="ECO:0000313" key="3">
    <source>
        <dbReference type="Proteomes" id="UP000267223"/>
    </source>
</evidence>
<dbReference type="Proteomes" id="UP000267223">
    <property type="component" value="Unassembled WGS sequence"/>
</dbReference>
<dbReference type="InterPro" id="IPR045711">
    <property type="entry name" value="GH123-like_N"/>
</dbReference>
<protein>
    <recommendedName>
        <fullName evidence="1">Glycoside hydrolase 123-like N-terminal domain-containing protein</fullName>
    </recommendedName>
</protein>
<sequence length="983" mass="111622">MKYFFLFVLFGLTTTIQAQEAERSISPQPWTPGLGNHRAVLKIEKPSDAVRLQLTWRLHDQQPDKKRFLIINAANGDTIQNVYRVSVNNEQCDIVFGPVANKGIYYFYYLPYKPDPDAGYYRYGYLSPNSPDINWVTHNHLSEKNILPELPLAICTAMQARTGFDSFYPMEIIPTTAEKKNFLLKNTDNYLLFPQDRKYPIRMKDNIPLMWVKEGHQKEFKGVAAKNEYFTFQIGLFAVKSDVDSVQVNFSDMKGATQTIPSSAFTCFNTGGINSYGKPFTKRVDVAEGNVQALWMGVDIPQNVAPGIYKGAVLISTLGTKPKRIPLQITVTGKYLADRGDSEPWRYSRLRWLNSTMGISDKPTAPFANIKYTGTNDFSLYGKQIKMASNAMPASIKVWEMQVLAAPIKYVAEGQNFTERKSDFSEKNNGRVDNAWSCFSKDFEMRGDRSLEFDGYIHYTIHLKALHDVNLKDFRLEIPFRKEVAQYMMGMGLPGTTVPGSLDAKWKGPHDSFWMGNTYGGIYCELLGSTYHGPLLNLYHPKPPESWYNNDKGGFSVRQNKDTVTAIVYSGSRDFKANEEITFEFDFIITPIKKLNTKAQFTERYYHNGTKPWPDSSAVAAGIKVINIHQGTVTNPYINYPFLAKKEIKSFADYWHKKEIKTKIYYTIRELTNHTPEIWALRSLGNEIFSTGKGGGFPWLQEHLVTDYTPAWYTPIGNDIGNVDAALESAPGDSRWYNFYIRGLAWLIKNEDIDGLYLDDVSFDRHIIKRMREVMDSIKPGCLIDLHSNTGFSKGPATQYTSFFPYINKLWFGESFQYDKMSPANWLVECSGIPFGLMGDMLQGGGNPWRGMVYGMTARLPWATEGVVCDPKDIWEVWDSFGIADAKMIGYWDTNPVVKTSNPNVLATAYVRKRKIMISIASWAPTEVNVKLFVDWKALGLNPDKVKLTAPPINKFQEAAIFSPGDNISVEPTKGWLLIAEEQ</sequence>
<proteinExistence type="predicted"/>
<accession>A0A3M9NKN8</accession>
<dbReference type="Pfam" id="PF19543">
    <property type="entry name" value="GH123_N"/>
    <property type="match status" value="1"/>
</dbReference>
<feature type="domain" description="Glycoside hydrolase 123-like N-terminal" evidence="1">
    <location>
        <begin position="30"/>
        <end position="980"/>
    </location>
</feature>
<evidence type="ECO:0000259" key="1">
    <source>
        <dbReference type="Pfam" id="PF19543"/>
    </source>
</evidence>
<dbReference type="OrthoDB" id="601823at2"/>
<dbReference type="AlphaFoldDB" id="A0A3M9NKN8"/>
<dbReference type="RefSeq" id="WP_123120023.1">
    <property type="nucleotide sequence ID" value="NZ_RJJR01000004.1"/>
</dbReference>